<feature type="domain" description="ABC transmembrane type-1" evidence="8">
    <location>
        <begin position="72"/>
        <end position="263"/>
    </location>
</feature>
<evidence type="ECO:0000313" key="9">
    <source>
        <dbReference type="EMBL" id="MBK0331993.1"/>
    </source>
</evidence>
<evidence type="ECO:0000256" key="1">
    <source>
        <dbReference type="ARBA" id="ARBA00004651"/>
    </source>
</evidence>
<evidence type="ECO:0000259" key="8">
    <source>
        <dbReference type="PROSITE" id="PS50928"/>
    </source>
</evidence>
<evidence type="ECO:0000256" key="4">
    <source>
        <dbReference type="ARBA" id="ARBA00022692"/>
    </source>
</evidence>
<dbReference type="SUPFAM" id="SSF161098">
    <property type="entry name" value="MetI-like"/>
    <property type="match status" value="1"/>
</dbReference>
<evidence type="ECO:0000256" key="2">
    <source>
        <dbReference type="ARBA" id="ARBA00022448"/>
    </source>
</evidence>
<protein>
    <submittedName>
        <fullName evidence="9">Carbohydrate ABC transporter permease</fullName>
    </submittedName>
</protein>
<accession>A0ABS1BBG5</accession>
<dbReference type="PROSITE" id="PS50928">
    <property type="entry name" value="ABC_TM1"/>
    <property type="match status" value="1"/>
</dbReference>
<keyword evidence="5 7" id="KW-1133">Transmembrane helix</keyword>
<name>A0ABS1BBG5_9MICO</name>
<keyword evidence="3" id="KW-1003">Cell membrane</keyword>
<dbReference type="RefSeq" id="WP_200502994.1">
    <property type="nucleotide sequence ID" value="NZ_JAEDAJ010000006.1"/>
</dbReference>
<dbReference type="PANTHER" id="PTHR32243:SF18">
    <property type="entry name" value="INNER MEMBRANE ABC TRANSPORTER PERMEASE PROTEIN YCJP"/>
    <property type="match status" value="1"/>
</dbReference>
<keyword evidence="2 7" id="KW-0813">Transport</keyword>
<proteinExistence type="inferred from homology"/>
<comment type="subcellular location">
    <subcellularLocation>
        <location evidence="1 7">Cell membrane</location>
        <topology evidence="1 7">Multi-pass membrane protein</topology>
    </subcellularLocation>
</comment>
<evidence type="ECO:0000256" key="5">
    <source>
        <dbReference type="ARBA" id="ARBA00022989"/>
    </source>
</evidence>
<dbReference type="Gene3D" id="1.10.3720.10">
    <property type="entry name" value="MetI-like"/>
    <property type="match status" value="1"/>
</dbReference>
<feature type="transmembrane region" description="Helical" evidence="7">
    <location>
        <begin position="108"/>
        <end position="129"/>
    </location>
</feature>
<evidence type="ECO:0000256" key="7">
    <source>
        <dbReference type="RuleBase" id="RU363032"/>
    </source>
</evidence>
<dbReference type="PANTHER" id="PTHR32243">
    <property type="entry name" value="MALTOSE TRANSPORT SYSTEM PERMEASE-RELATED"/>
    <property type="match status" value="1"/>
</dbReference>
<reference evidence="9 10" key="1">
    <citation type="submission" date="2020-12" db="EMBL/GenBank/DDBJ databases">
        <title>Brachybacterium sp. MASK1Z-5, whole genome shotgun sequence.</title>
        <authorList>
            <person name="Tuo L."/>
        </authorList>
    </citation>
    <scope>NUCLEOTIDE SEQUENCE [LARGE SCALE GENOMIC DNA]</scope>
    <source>
        <strain evidence="9 10">MASK1Z-5</strain>
    </source>
</reference>
<comment type="similarity">
    <text evidence="7">Belongs to the binding-protein-dependent transport system permease family.</text>
</comment>
<keyword evidence="10" id="KW-1185">Reference proteome</keyword>
<dbReference type="Pfam" id="PF00528">
    <property type="entry name" value="BPD_transp_1"/>
    <property type="match status" value="1"/>
</dbReference>
<dbReference type="CDD" id="cd06261">
    <property type="entry name" value="TM_PBP2"/>
    <property type="match status" value="1"/>
</dbReference>
<feature type="transmembrane region" description="Helical" evidence="7">
    <location>
        <begin position="76"/>
        <end position="96"/>
    </location>
</feature>
<evidence type="ECO:0000313" key="10">
    <source>
        <dbReference type="Proteomes" id="UP000612352"/>
    </source>
</evidence>
<feature type="transmembrane region" description="Helical" evidence="7">
    <location>
        <begin position="141"/>
        <end position="159"/>
    </location>
</feature>
<dbReference type="InterPro" id="IPR050901">
    <property type="entry name" value="BP-dep_ABC_trans_perm"/>
</dbReference>
<evidence type="ECO:0000256" key="6">
    <source>
        <dbReference type="ARBA" id="ARBA00023136"/>
    </source>
</evidence>
<dbReference type="EMBL" id="JAEDAJ010000006">
    <property type="protein sequence ID" value="MBK0331993.1"/>
    <property type="molecule type" value="Genomic_DNA"/>
</dbReference>
<dbReference type="Proteomes" id="UP000612352">
    <property type="component" value="Unassembled WGS sequence"/>
</dbReference>
<keyword evidence="4 7" id="KW-0812">Transmembrane</keyword>
<feature type="transmembrane region" description="Helical" evidence="7">
    <location>
        <begin position="12"/>
        <end position="34"/>
    </location>
</feature>
<feature type="transmembrane region" description="Helical" evidence="7">
    <location>
        <begin position="188"/>
        <end position="209"/>
    </location>
</feature>
<keyword evidence="6 7" id="KW-0472">Membrane</keyword>
<gene>
    <name evidence="9" type="ORF">I8D64_11345</name>
</gene>
<sequence length="278" mass="30461">MRRRSPRRIVTAAGKAVGVVLVLVFSLFPFYWMLSTAVDPNPLGRGASWLPTGFTLKNFRFVLVDAGFLDYVKNSAIVALGTVLISGAIALLAAVAVARFRFRLRTQVLILVLLVQMVPLEALVIPLFLQARNLHLLNSMLGLIIVYLAFSLPFAIWNLRGFVAAVPKELEEAAYVDGANWLRMFRSILFPLVAPGLVATSVFSFITAWNEFIFALTFMQDSSKYTVGVGLRSFFTQNTANWGAVMAASTIIALPVVIFFVLVQRNLASGLTQGAVKG</sequence>
<dbReference type="InterPro" id="IPR035906">
    <property type="entry name" value="MetI-like_sf"/>
</dbReference>
<dbReference type="InterPro" id="IPR000515">
    <property type="entry name" value="MetI-like"/>
</dbReference>
<feature type="transmembrane region" description="Helical" evidence="7">
    <location>
        <begin position="242"/>
        <end position="263"/>
    </location>
</feature>
<organism evidence="9 10">
    <name type="scientific">Brachybacterium halotolerans</name>
    <dbReference type="NCBI Taxonomy" id="2795215"/>
    <lineage>
        <taxon>Bacteria</taxon>
        <taxon>Bacillati</taxon>
        <taxon>Actinomycetota</taxon>
        <taxon>Actinomycetes</taxon>
        <taxon>Micrococcales</taxon>
        <taxon>Dermabacteraceae</taxon>
        <taxon>Brachybacterium</taxon>
    </lineage>
</organism>
<comment type="caution">
    <text evidence="9">The sequence shown here is derived from an EMBL/GenBank/DDBJ whole genome shotgun (WGS) entry which is preliminary data.</text>
</comment>
<evidence type="ECO:0000256" key="3">
    <source>
        <dbReference type="ARBA" id="ARBA00022475"/>
    </source>
</evidence>